<dbReference type="InterPro" id="IPR027478">
    <property type="entry name" value="LdcA_N"/>
</dbReference>
<comment type="similarity">
    <text evidence="1">Belongs to the peptidase S66 family.</text>
</comment>
<sequence length="344" mass="36993">MSLLSRRSALALTAAASLPLSTAASTPPALLRAPRLKAGDTVGLISPAHATYEREPVQIATEALQALGFKVRHGQHVRARHGHLAGTDAQRVEDINRFFADDTVHGLIALTGGSGGTRILPAIDYDQIRRTPKFLGGFSDLTALVNGIHQQTGLITFHSPTALSQWNAFSVDHFKALVMQGSLPLLKNPTGELGDHLVQTGDRIQTLRPGKARGRLIGGNLAVLTAMAGSAYWPRFHGAILFLEEINEYIYRVDRMLSTLRLTGALNQVAGVVIGQFTKCEPGEGFGALTLDELFDEYFLPLNVPVYRGAMIGHIRRKFTVPVGALAEIDAAAGTLQLLEPSVV</sequence>
<dbReference type="Pfam" id="PF02016">
    <property type="entry name" value="Peptidase_S66"/>
    <property type="match status" value="1"/>
</dbReference>
<evidence type="ECO:0000259" key="8">
    <source>
        <dbReference type="Pfam" id="PF02016"/>
    </source>
</evidence>
<dbReference type="SUPFAM" id="SSF52317">
    <property type="entry name" value="Class I glutamine amidotransferase-like"/>
    <property type="match status" value="1"/>
</dbReference>
<evidence type="ECO:0000256" key="3">
    <source>
        <dbReference type="ARBA" id="ARBA00022670"/>
    </source>
</evidence>
<dbReference type="InterPro" id="IPR040449">
    <property type="entry name" value="Peptidase_S66_N"/>
</dbReference>
<dbReference type="PANTHER" id="PTHR30237">
    <property type="entry name" value="MURAMOYLTETRAPEPTIDE CARBOXYPEPTIDASE"/>
    <property type="match status" value="1"/>
</dbReference>
<keyword evidence="4" id="KW-0378">Hydrolase</keyword>
<evidence type="ECO:0000256" key="7">
    <source>
        <dbReference type="SAM" id="SignalP"/>
    </source>
</evidence>
<keyword evidence="7" id="KW-0732">Signal</keyword>
<dbReference type="GO" id="GO:0008236">
    <property type="term" value="F:serine-type peptidase activity"/>
    <property type="evidence" value="ECO:0007669"/>
    <property type="project" value="UniProtKB-KW"/>
</dbReference>
<feature type="domain" description="LD-carboxypeptidase N-terminal" evidence="8">
    <location>
        <begin position="42"/>
        <end position="158"/>
    </location>
</feature>
<dbReference type="Gene3D" id="3.40.50.10740">
    <property type="entry name" value="Class I glutamine amidotransferase-like"/>
    <property type="match status" value="1"/>
</dbReference>
<keyword evidence="11" id="KW-1185">Reference proteome</keyword>
<evidence type="ECO:0000256" key="4">
    <source>
        <dbReference type="ARBA" id="ARBA00022801"/>
    </source>
</evidence>
<protein>
    <submittedName>
        <fullName evidence="10">LD-carboxypeptidase</fullName>
    </submittedName>
</protein>
<keyword evidence="2" id="KW-0121">Carboxypeptidase</keyword>
<dbReference type="InterPro" id="IPR029062">
    <property type="entry name" value="Class_I_gatase-like"/>
</dbReference>
<evidence type="ECO:0000256" key="5">
    <source>
        <dbReference type="ARBA" id="ARBA00022825"/>
    </source>
</evidence>
<organism evidence="10 11">
    <name type="scientific">Inhella gelatinilytica</name>
    <dbReference type="NCBI Taxonomy" id="2795030"/>
    <lineage>
        <taxon>Bacteria</taxon>
        <taxon>Pseudomonadati</taxon>
        <taxon>Pseudomonadota</taxon>
        <taxon>Betaproteobacteria</taxon>
        <taxon>Burkholderiales</taxon>
        <taxon>Sphaerotilaceae</taxon>
        <taxon>Inhella</taxon>
    </lineage>
</organism>
<dbReference type="CDD" id="cd07025">
    <property type="entry name" value="Peptidase_S66"/>
    <property type="match status" value="1"/>
</dbReference>
<dbReference type="EMBL" id="JAEDAL010000002">
    <property type="protein sequence ID" value="MBH9552592.1"/>
    <property type="molecule type" value="Genomic_DNA"/>
</dbReference>
<evidence type="ECO:0000256" key="1">
    <source>
        <dbReference type="ARBA" id="ARBA00010233"/>
    </source>
</evidence>
<dbReference type="PANTHER" id="PTHR30237:SF2">
    <property type="entry name" value="MUREIN TETRAPEPTIDE CARBOXYPEPTIDASE"/>
    <property type="match status" value="1"/>
</dbReference>
<feature type="active site" description="Charge relay system" evidence="6">
    <location>
        <position position="244"/>
    </location>
</feature>
<dbReference type="SUPFAM" id="SSF141986">
    <property type="entry name" value="LD-carboxypeptidase A C-terminal domain-like"/>
    <property type="match status" value="1"/>
</dbReference>
<feature type="active site" description="Nucleophile" evidence="6">
    <location>
        <position position="139"/>
    </location>
</feature>
<dbReference type="Proteomes" id="UP000620139">
    <property type="component" value="Unassembled WGS sequence"/>
</dbReference>
<keyword evidence="3" id="KW-0645">Protease</keyword>
<feature type="active site" description="Charge relay system" evidence="6">
    <location>
        <position position="314"/>
    </location>
</feature>
<feature type="chain" id="PRO_5036791400" evidence="7">
    <location>
        <begin position="24"/>
        <end position="344"/>
    </location>
</feature>
<dbReference type="InterPro" id="IPR027461">
    <property type="entry name" value="Carboxypeptidase_A_C_sf"/>
</dbReference>
<dbReference type="PROSITE" id="PS51318">
    <property type="entry name" value="TAT"/>
    <property type="match status" value="1"/>
</dbReference>
<reference evidence="10" key="1">
    <citation type="submission" date="2020-12" db="EMBL/GenBank/DDBJ databases">
        <title>The genome sequence of Inhella sp. 4Y17.</title>
        <authorList>
            <person name="Liu Y."/>
        </authorList>
    </citation>
    <scope>NUCLEOTIDE SEQUENCE</scope>
    <source>
        <strain evidence="10">4Y10</strain>
    </source>
</reference>
<evidence type="ECO:0000256" key="6">
    <source>
        <dbReference type="PIRSR" id="PIRSR028757-1"/>
    </source>
</evidence>
<dbReference type="Gene3D" id="3.50.30.60">
    <property type="entry name" value="LD-carboxypeptidase A C-terminal domain-like"/>
    <property type="match status" value="1"/>
</dbReference>
<dbReference type="GO" id="GO:0006508">
    <property type="term" value="P:proteolysis"/>
    <property type="evidence" value="ECO:0007669"/>
    <property type="project" value="UniProtKB-KW"/>
</dbReference>
<keyword evidence="5" id="KW-0720">Serine protease</keyword>
<dbReference type="InterPro" id="IPR006311">
    <property type="entry name" value="TAT_signal"/>
</dbReference>
<dbReference type="InterPro" id="IPR003507">
    <property type="entry name" value="S66_fam"/>
</dbReference>
<evidence type="ECO:0000259" key="9">
    <source>
        <dbReference type="Pfam" id="PF17676"/>
    </source>
</evidence>
<dbReference type="AlphaFoldDB" id="A0A931ITQ7"/>
<dbReference type="Pfam" id="PF17676">
    <property type="entry name" value="Peptidase_S66C"/>
    <property type="match status" value="1"/>
</dbReference>
<evidence type="ECO:0000313" key="11">
    <source>
        <dbReference type="Proteomes" id="UP000620139"/>
    </source>
</evidence>
<dbReference type="PIRSF" id="PIRSF028757">
    <property type="entry name" value="LD-carboxypeptidase"/>
    <property type="match status" value="1"/>
</dbReference>
<dbReference type="RefSeq" id="WP_198100189.1">
    <property type="nucleotide sequence ID" value="NZ_JAEDAL010000002.1"/>
</dbReference>
<proteinExistence type="inferred from homology"/>
<name>A0A931ITQ7_9BURK</name>
<gene>
    <name evidence="10" type="ORF">I7X43_06975</name>
</gene>
<accession>A0A931ITQ7</accession>
<feature type="domain" description="LD-carboxypeptidase C-terminal" evidence="9">
    <location>
        <begin position="213"/>
        <end position="329"/>
    </location>
</feature>
<dbReference type="InterPro" id="IPR040921">
    <property type="entry name" value="Peptidase_S66C"/>
</dbReference>
<dbReference type="GO" id="GO:0004180">
    <property type="term" value="F:carboxypeptidase activity"/>
    <property type="evidence" value="ECO:0007669"/>
    <property type="project" value="UniProtKB-KW"/>
</dbReference>
<feature type="signal peptide" evidence="7">
    <location>
        <begin position="1"/>
        <end position="23"/>
    </location>
</feature>
<comment type="caution">
    <text evidence="10">The sequence shown here is derived from an EMBL/GenBank/DDBJ whole genome shotgun (WGS) entry which is preliminary data.</text>
</comment>
<evidence type="ECO:0000313" key="10">
    <source>
        <dbReference type="EMBL" id="MBH9552592.1"/>
    </source>
</evidence>
<evidence type="ECO:0000256" key="2">
    <source>
        <dbReference type="ARBA" id="ARBA00022645"/>
    </source>
</evidence>